<evidence type="ECO:0000256" key="1">
    <source>
        <dbReference type="ARBA" id="ARBA00022679"/>
    </source>
</evidence>
<dbReference type="GO" id="GO:0016020">
    <property type="term" value="C:membrane"/>
    <property type="evidence" value="ECO:0007669"/>
    <property type="project" value="GOC"/>
</dbReference>
<name>A0A1J8P7J2_9COXI</name>
<dbReference type="InterPro" id="IPR051706">
    <property type="entry name" value="Glycosyltransferase_domain"/>
</dbReference>
<dbReference type="PANTHER" id="PTHR32385:SF15">
    <property type="entry name" value="INOSITOL PHOSPHOCERAMIDE MANNOSYLTRANSFERASE 1"/>
    <property type="match status" value="1"/>
</dbReference>
<proteinExistence type="predicted"/>
<evidence type="ECO:0000313" key="2">
    <source>
        <dbReference type="EMBL" id="OIZ94971.1"/>
    </source>
</evidence>
<dbReference type="STRING" id="1225476.A1D18_02385"/>
<comment type="caution">
    <text evidence="2">The sequence shown here is derived from an EMBL/GenBank/DDBJ whole genome shotgun (WGS) entry which is preliminary data.</text>
</comment>
<evidence type="ECO:0000313" key="3">
    <source>
        <dbReference type="Proteomes" id="UP000183924"/>
    </source>
</evidence>
<protein>
    <submittedName>
        <fullName evidence="2">Uncharacterized protein</fullName>
    </submittedName>
</protein>
<dbReference type="InterPro" id="IPR029044">
    <property type="entry name" value="Nucleotide-diphossugar_trans"/>
</dbReference>
<dbReference type="OrthoDB" id="5632554at2"/>
<keyword evidence="1" id="KW-0808">Transferase</keyword>
<dbReference type="EMBL" id="LUKY01000032">
    <property type="protein sequence ID" value="OIZ94971.1"/>
    <property type="molecule type" value="Genomic_DNA"/>
</dbReference>
<dbReference type="Gene3D" id="3.90.550.20">
    <property type="match status" value="1"/>
</dbReference>
<reference evidence="2 3" key="1">
    <citation type="submission" date="2016-03" db="EMBL/GenBank/DDBJ databases">
        <title>Comparative genomics of Rickettsiella.</title>
        <authorList>
            <person name="Chandler C."/>
            <person name="Wang Y."/>
        </authorList>
    </citation>
    <scope>NUCLEOTIDE SEQUENCE [LARGE SCALE GENOMIC DNA]</scope>
    <source>
        <strain evidence="2 3">RCFS May 2013</strain>
    </source>
</reference>
<keyword evidence="3" id="KW-1185">Reference proteome</keyword>
<sequence>MPNKNIPKVLHFIWIGKGATDYLYTLKKWRELHPHPEYIINFWIAPKDLTQAEKRSLIKINLEKKFNLKFRNIEKETDLKNYPLIMSEIDKGNPWSASDILRLAILVKEPGFYFDLDITPKKTLPDRVSCKKGVLFNIFIENRRILFHFDIIAAATENQPVLEYISRLLLKTLNFIKEEETQIKIDLAYHFQEKSAVDYLFASNCTGQSAAMALFHYYSLPKNITVVDDLTFPYIHLFEELPIQKLVKYFRWSEKYKGLKEKVANFNKKYFEIYDQVSQGKEIEPTSLITRLNKFCAASGLFFSSVLSNNDVYASAKLENDNQKQQAAALKQGMNDGFSIQFGGNNFFILPKLNSEEVSIKLKNFLTQSN</sequence>
<organism evidence="2 3">
    <name type="scientific">Candidatus Rickettsiella isopodorum</name>
    <dbReference type="NCBI Taxonomy" id="1225476"/>
    <lineage>
        <taxon>Bacteria</taxon>
        <taxon>Pseudomonadati</taxon>
        <taxon>Pseudomonadota</taxon>
        <taxon>Gammaproteobacteria</taxon>
        <taxon>Legionellales</taxon>
        <taxon>Coxiellaceae</taxon>
        <taxon>Rickettsiella</taxon>
    </lineage>
</organism>
<dbReference type="GO" id="GO:0051999">
    <property type="term" value="P:mannosyl-inositol phosphorylceramide biosynthetic process"/>
    <property type="evidence" value="ECO:0007669"/>
    <property type="project" value="TreeGrafter"/>
</dbReference>
<dbReference type="Proteomes" id="UP000183924">
    <property type="component" value="Unassembled WGS sequence"/>
</dbReference>
<dbReference type="RefSeq" id="WP_071662232.1">
    <property type="nucleotide sequence ID" value="NZ_LUKY01000032.1"/>
</dbReference>
<gene>
    <name evidence="2" type="ORF">A1D18_02385</name>
</gene>
<dbReference type="Pfam" id="PF04488">
    <property type="entry name" value="Gly_transf_sug"/>
    <property type="match status" value="1"/>
</dbReference>
<dbReference type="PANTHER" id="PTHR32385">
    <property type="entry name" value="MANNOSYL PHOSPHORYLINOSITOL CERAMIDE SYNTHASE"/>
    <property type="match status" value="1"/>
</dbReference>
<dbReference type="GO" id="GO:0000030">
    <property type="term" value="F:mannosyltransferase activity"/>
    <property type="evidence" value="ECO:0007669"/>
    <property type="project" value="TreeGrafter"/>
</dbReference>
<accession>A0A1J8P7J2</accession>
<dbReference type="InterPro" id="IPR007577">
    <property type="entry name" value="GlycoTrfase_DXD_sugar-bd_CS"/>
</dbReference>
<dbReference type="SUPFAM" id="SSF53448">
    <property type="entry name" value="Nucleotide-diphospho-sugar transferases"/>
    <property type="match status" value="1"/>
</dbReference>
<dbReference type="AlphaFoldDB" id="A0A1J8P7J2"/>